<dbReference type="EMBL" id="FNQY01000012">
    <property type="protein sequence ID" value="SEA26852.1"/>
    <property type="molecule type" value="Genomic_DNA"/>
</dbReference>
<dbReference type="Gene3D" id="3.40.350.10">
    <property type="entry name" value="Creatinase/prolidase N-terminal domain"/>
    <property type="match status" value="1"/>
</dbReference>
<comment type="similarity">
    <text evidence="3">Belongs to the peptidase M24B family.</text>
</comment>
<evidence type="ECO:0000256" key="6">
    <source>
        <dbReference type="ARBA" id="ARBA00022801"/>
    </source>
</evidence>
<dbReference type="Proteomes" id="UP000199041">
    <property type="component" value="Unassembled WGS sequence"/>
</dbReference>
<dbReference type="InterPro" id="IPR000994">
    <property type="entry name" value="Pept_M24"/>
</dbReference>
<organism evidence="9 10">
    <name type="scientific">Arachidicoccus rhizosphaerae</name>
    <dbReference type="NCBI Taxonomy" id="551991"/>
    <lineage>
        <taxon>Bacteria</taxon>
        <taxon>Pseudomonadati</taxon>
        <taxon>Bacteroidota</taxon>
        <taxon>Chitinophagia</taxon>
        <taxon>Chitinophagales</taxon>
        <taxon>Chitinophagaceae</taxon>
        <taxon>Arachidicoccus</taxon>
    </lineage>
</organism>
<dbReference type="InterPro" id="IPR052433">
    <property type="entry name" value="X-Pro_dipept-like"/>
</dbReference>
<keyword evidence="9" id="KW-0031">Aminopeptidase</keyword>
<feature type="domain" description="Aminopeptidase P N-terminal" evidence="8">
    <location>
        <begin position="2"/>
        <end position="134"/>
    </location>
</feature>
<dbReference type="Pfam" id="PF05195">
    <property type="entry name" value="AMP_N"/>
    <property type="match status" value="1"/>
</dbReference>
<dbReference type="GO" id="GO:0005829">
    <property type="term" value="C:cytosol"/>
    <property type="evidence" value="ECO:0007669"/>
    <property type="project" value="TreeGrafter"/>
</dbReference>
<evidence type="ECO:0000259" key="8">
    <source>
        <dbReference type="SMART" id="SM01011"/>
    </source>
</evidence>
<gene>
    <name evidence="9" type="ORF">SAMN05192529_11222</name>
</gene>
<evidence type="ECO:0000313" key="9">
    <source>
        <dbReference type="EMBL" id="SEA26852.1"/>
    </source>
</evidence>
<keyword evidence="6" id="KW-0378">Hydrolase</keyword>
<dbReference type="RefSeq" id="WP_091398220.1">
    <property type="nucleotide sequence ID" value="NZ_FNQY01000012.1"/>
</dbReference>
<proteinExistence type="inferred from homology"/>
<dbReference type="STRING" id="551991.SAMN05192529_11222"/>
<dbReference type="PANTHER" id="PTHR43226:SF4">
    <property type="entry name" value="XAA-PRO AMINOPEPTIDASE 3"/>
    <property type="match status" value="1"/>
</dbReference>
<dbReference type="GO" id="GO:0006508">
    <property type="term" value="P:proteolysis"/>
    <property type="evidence" value="ECO:0007669"/>
    <property type="project" value="TreeGrafter"/>
</dbReference>
<dbReference type="InterPro" id="IPR029149">
    <property type="entry name" value="Creatin/AminoP/Spt16_N"/>
</dbReference>
<evidence type="ECO:0000256" key="1">
    <source>
        <dbReference type="ARBA" id="ARBA00001424"/>
    </source>
</evidence>
<dbReference type="SUPFAM" id="SSF53092">
    <property type="entry name" value="Creatinase/prolidase N-terminal domain"/>
    <property type="match status" value="1"/>
</dbReference>
<evidence type="ECO:0000256" key="5">
    <source>
        <dbReference type="ARBA" id="ARBA00022723"/>
    </source>
</evidence>
<dbReference type="Gene3D" id="3.90.230.10">
    <property type="entry name" value="Creatinase/methionine aminopeptidase superfamily"/>
    <property type="match status" value="1"/>
</dbReference>
<dbReference type="GO" id="GO:0030145">
    <property type="term" value="F:manganese ion binding"/>
    <property type="evidence" value="ECO:0007669"/>
    <property type="project" value="InterPro"/>
</dbReference>
<dbReference type="Pfam" id="PF00557">
    <property type="entry name" value="Peptidase_M24"/>
    <property type="match status" value="1"/>
</dbReference>
<dbReference type="SUPFAM" id="SSF55920">
    <property type="entry name" value="Creatinase/aminopeptidase"/>
    <property type="match status" value="1"/>
</dbReference>
<evidence type="ECO:0000256" key="4">
    <source>
        <dbReference type="ARBA" id="ARBA00012574"/>
    </source>
</evidence>
<keyword evidence="10" id="KW-1185">Reference proteome</keyword>
<evidence type="ECO:0000256" key="3">
    <source>
        <dbReference type="ARBA" id="ARBA00008766"/>
    </source>
</evidence>
<evidence type="ECO:0000256" key="7">
    <source>
        <dbReference type="ARBA" id="ARBA00023211"/>
    </source>
</evidence>
<dbReference type="EC" id="3.4.11.9" evidence="4"/>
<keyword evidence="7" id="KW-0464">Manganese</keyword>
<accession>A0A1H3ZU91</accession>
<reference evidence="9 10" key="1">
    <citation type="submission" date="2016-10" db="EMBL/GenBank/DDBJ databases">
        <authorList>
            <person name="de Groot N.N."/>
        </authorList>
    </citation>
    <scope>NUCLEOTIDE SEQUENCE [LARGE SCALE GENOMIC DNA]</scope>
    <source>
        <strain evidence="9 10">Vu-144</strain>
    </source>
</reference>
<sequence>MFNKEIYIQRRNQLAQKVGSGLILLLGNDEAGMNFKNNWYPFRQDSTFLYYAGIDLAELAVIIDLDQGSTTLFGNDLTIDDIVWTGPLPTLTEQANSAGIENVRPYKELETVLKNAKNKQQTVHFLPAYRPEHTLKLQAWLEVPPSQSVSSASEALIKAVVSMRSHKGPEEIAEMEKAVDISNDMHTYFMRAVAAGKNEMAIAGQLRAIAIAAGGDLSYPTILTSRGETLHIHARNLELPAGAMALCDAGAETPMHYAGDLTRTAPVSEKFTDIQKDMYQLILDIQLKTIDACQPGTPFSEVHRLSGQLLLEGLQSFNIIKGNVQEALAQDAHTLFFQCGLGHMIGLDVHDMENLGEQYVGYTADAPKNMNFGWKSLRLGRALEPGFTITVEPGIYFIPTLIDLWKAENRLADYINYQELEKFKDFGGIRIEDNLVITENGYRILGSRMAAKTVADMEALHRQGLL</sequence>
<keyword evidence="5" id="KW-0479">Metal-binding</keyword>
<dbReference type="InterPro" id="IPR036005">
    <property type="entry name" value="Creatinase/aminopeptidase-like"/>
</dbReference>
<dbReference type="SMART" id="SM01011">
    <property type="entry name" value="AMP_N"/>
    <property type="match status" value="1"/>
</dbReference>
<dbReference type="PANTHER" id="PTHR43226">
    <property type="entry name" value="XAA-PRO AMINOPEPTIDASE 3"/>
    <property type="match status" value="1"/>
</dbReference>
<protein>
    <recommendedName>
        <fullName evidence="4">Xaa-Pro aminopeptidase</fullName>
        <ecNumber evidence="4">3.4.11.9</ecNumber>
    </recommendedName>
</protein>
<comment type="cofactor">
    <cofactor evidence="2">
        <name>Mn(2+)</name>
        <dbReference type="ChEBI" id="CHEBI:29035"/>
    </cofactor>
</comment>
<dbReference type="GO" id="GO:0070006">
    <property type="term" value="F:metalloaminopeptidase activity"/>
    <property type="evidence" value="ECO:0007669"/>
    <property type="project" value="InterPro"/>
</dbReference>
<evidence type="ECO:0000313" key="10">
    <source>
        <dbReference type="Proteomes" id="UP000199041"/>
    </source>
</evidence>
<comment type="catalytic activity">
    <reaction evidence="1">
        <text>Release of any N-terminal amino acid, including proline, that is linked to proline, even from a dipeptide or tripeptide.</text>
        <dbReference type="EC" id="3.4.11.9"/>
    </reaction>
</comment>
<name>A0A1H3ZU91_9BACT</name>
<evidence type="ECO:0000256" key="2">
    <source>
        <dbReference type="ARBA" id="ARBA00001936"/>
    </source>
</evidence>
<dbReference type="InterPro" id="IPR007865">
    <property type="entry name" value="Aminopep_P_N"/>
</dbReference>
<dbReference type="AlphaFoldDB" id="A0A1H3ZU91"/>
<keyword evidence="9" id="KW-0645">Protease</keyword>
<dbReference type="OrthoDB" id="9806388at2"/>